<keyword evidence="4 7" id="KW-0378">Hydrolase</keyword>
<evidence type="ECO:0000256" key="2">
    <source>
        <dbReference type="ARBA" id="ARBA00022670"/>
    </source>
</evidence>
<evidence type="ECO:0000256" key="1">
    <source>
        <dbReference type="ARBA" id="ARBA00006040"/>
    </source>
</evidence>
<keyword evidence="5 7" id="KW-0862">Zinc</keyword>
<proteinExistence type="inferred from homology"/>
<dbReference type="InterPro" id="IPR045090">
    <property type="entry name" value="Pept_M3A_M3B"/>
</dbReference>
<evidence type="ECO:0000313" key="9">
    <source>
        <dbReference type="EMBL" id="NBC40826.1"/>
    </source>
</evidence>
<dbReference type="CDD" id="cd06455">
    <property type="entry name" value="M3A_TOP"/>
    <property type="match status" value="1"/>
</dbReference>
<accession>A0A7X4Y911</accession>
<dbReference type="InterPro" id="IPR024077">
    <property type="entry name" value="Neurolysin/TOP_dom2"/>
</dbReference>
<dbReference type="GO" id="GO:0006518">
    <property type="term" value="P:peptide metabolic process"/>
    <property type="evidence" value="ECO:0007669"/>
    <property type="project" value="TreeGrafter"/>
</dbReference>
<comment type="caution">
    <text evidence="9">The sequence shown here is derived from an EMBL/GenBank/DDBJ whole genome shotgun (WGS) entry which is preliminary data.</text>
</comment>
<evidence type="ECO:0000259" key="8">
    <source>
        <dbReference type="Pfam" id="PF01432"/>
    </source>
</evidence>
<dbReference type="PANTHER" id="PTHR11804">
    <property type="entry name" value="PROTEASE M3 THIMET OLIGOPEPTIDASE-RELATED"/>
    <property type="match status" value="1"/>
</dbReference>
<dbReference type="Gene3D" id="3.40.390.10">
    <property type="entry name" value="Collagenase (Catalytic Domain)"/>
    <property type="match status" value="1"/>
</dbReference>
<dbReference type="InterPro" id="IPR001567">
    <property type="entry name" value="Pept_M3A_M3B_dom"/>
</dbReference>
<evidence type="ECO:0000256" key="6">
    <source>
        <dbReference type="ARBA" id="ARBA00023049"/>
    </source>
</evidence>
<sequence>MSDPLVPDAARHVTCPPEEFRRASEEALAKARDGIARLKTLPASTPSQDVLELFDESSAALDDAAARASVVRHTHPEVALREAAEAAEQAIENLANDIRMDRGVYDVLAAVSLANEDAATRKWMEKVLRDFRRAGVDRDEATRAKVKALQEELVRIGQEFSRNISQDTRKVALPPAALDGLPEDYVRAHAPGEDGQVRISTDYPDLVPFLTYARDGKAREELWRANRQRGYPANVNVLQSLVQKRHELATLLGYLHWAAYATEDKMVRSADAAGTFIRKIADASEERMKRDYAVLLERKRKDDPKADQVNPWDSGYLDDRVKAEQYAFDSQTVRPYFEYTRVKQGVLDLTARLFGVTYRPVKDVPVWHPDVEAYDVYEGQTLKGRFFLDMHPRADKYKHAAQFTLTSGKSGRRLPEGALICNFPKPGTEPALMQHGDVETFFHEFGHLLHHIFGGHTKWAGLSGVRTEWDFVEAPSQMLEEWARDVTCLQTFAKHYQTGEALPAELVERMLAADEFGKGLFVRQQMFYAALSLELYRRDPKNLDATALVRELQGQYIPFPYLEGTYFHLTFGHLDGYSSNYYTYMWSLVIAKDLFTVFQTKGLLNPEPAQDYRRAVLEPGGSDDAARLVHHFLGRDYDFRAYEAWLNKAA</sequence>
<evidence type="ECO:0000256" key="5">
    <source>
        <dbReference type="ARBA" id="ARBA00022833"/>
    </source>
</evidence>
<dbReference type="InterPro" id="IPR024079">
    <property type="entry name" value="MetalloPept_cat_dom_sf"/>
</dbReference>
<dbReference type="Gene3D" id="1.10.1370.10">
    <property type="entry name" value="Neurolysin, domain 3"/>
    <property type="match status" value="1"/>
</dbReference>
<comment type="cofactor">
    <cofactor evidence="7">
        <name>Zn(2+)</name>
        <dbReference type="ChEBI" id="CHEBI:29105"/>
    </cofactor>
    <text evidence="7">Binds 1 zinc ion.</text>
</comment>
<evidence type="ECO:0000256" key="7">
    <source>
        <dbReference type="RuleBase" id="RU003435"/>
    </source>
</evidence>
<dbReference type="GO" id="GO:0046872">
    <property type="term" value="F:metal ion binding"/>
    <property type="evidence" value="ECO:0007669"/>
    <property type="project" value="UniProtKB-UniRule"/>
</dbReference>
<dbReference type="EMBL" id="JAAAPK010000003">
    <property type="protein sequence ID" value="NBC40826.1"/>
    <property type="molecule type" value="Genomic_DNA"/>
</dbReference>
<dbReference type="AlphaFoldDB" id="A0A7X4Y911"/>
<dbReference type="PANTHER" id="PTHR11804:SF84">
    <property type="entry name" value="SACCHAROLYSIN"/>
    <property type="match status" value="1"/>
</dbReference>
<keyword evidence="2 7" id="KW-0645">Protease</keyword>
<feature type="domain" description="Peptidase M3A/M3B catalytic" evidence="8">
    <location>
        <begin position="209"/>
        <end position="643"/>
    </location>
</feature>
<dbReference type="SUPFAM" id="SSF55486">
    <property type="entry name" value="Metalloproteases ('zincins'), catalytic domain"/>
    <property type="match status" value="1"/>
</dbReference>
<dbReference type="Proteomes" id="UP000537825">
    <property type="component" value="Unassembled WGS sequence"/>
</dbReference>
<reference evidence="9 10" key="1">
    <citation type="submission" date="2020-01" db="EMBL/GenBank/DDBJ databases">
        <title>The draft genome sequence of Corallococcus exiguus DSM 14696.</title>
        <authorList>
            <person name="Zhang X."/>
            <person name="Zhu H."/>
        </authorList>
    </citation>
    <scope>NUCLEOTIDE SEQUENCE [LARGE SCALE GENOMIC DNA]</scope>
    <source>
        <strain evidence="9 10">DSM 14696</strain>
    </source>
</reference>
<keyword evidence="10" id="KW-1185">Reference proteome</keyword>
<keyword evidence="3 7" id="KW-0479">Metal-binding</keyword>
<dbReference type="GO" id="GO:0006508">
    <property type="term" value="P:proteolysis"/>
    <property type="evidence" value="ECO:0007669"/>
    <property type="project" value="UniProtKB-KW"/>
</dbReference>
<keyword evidence="6 7" id="KW-0482">Metalloprotease</keyword>
<gene>
    <name evidence="9" type="ORF">GTZ93_13400</name>
</gene>
<comment type="similarity">
    <text evidence="1 7">Belongs to the peptidase M3 family.</text>
</comment>
<evidence type="ECO:0000313" key="10">
    <source>
        <dbReference type="Proteomes" id="UP000537825"/>
    </source>
</evidence>
<evidence type="ECO:0000256" key="4">
    <source>
        <dbReference type="ARBA" id="ARBA00022801"/>
    </source>
</evidence>
<evidence type="ECO:0000256" key="3">
    <source>
        <dbReference type="ARBA" id="ARBA00022723"/>
    </source>
</evidence>
<protein>
    <submittedName>
        <fullName evidence="9">Peptidase M3</fullName>
    </submittedName>
</protein>
<dbReference type="RefSeq" id="WP_139915893.1">
    <property type="nucleotide sequence ID" value="NZ_CBCSLE010000016.1"/>
</dbReference>
<dbReference type="GO" id="GO:0004222">
    <property type="term" value="F:metalloendopeptidase activity"/>
    <property type="evidence" value="ECO:0007669"/>
    <property type="project" value="InterPro"/>
</dbReference>
<organism evidence="9 10">
    <name type="scientific">Corallococcus exiguus</name>
    <dbReference type="NCBI Taxonomy" id="83462"/>
    <lineage>
        <taxon>Bacteria</taxon>
        <taxon>Pseudomonadati</taxon>
        <taxon>Myxococcota</taxon>
        <taxon>Myxococcia</taxon>
        <taxon>Myxococcales</taxon>
        <taxon>Cystobacterineae</taxon>
        <taxon>Myxococcaceae</taxon>
        <taxon>Corallococcus</taxon>
    </lineage>
</organism>
<dbReference type="Pfam" id="PF01432">
    <property type="entry name" value="Peptidase_M3"/>
    <property type="match status" value="1"/>
</dbReference>
<name>A0A7X4Y911_9BACT</name>